<dbReference type="VEuPathDB" id="VectorBase:HLOH_059706"/>
<keyword evidence="11" id="KW-1185">Reference proteome</keyword>
<evidence type="ECO:0000256" key="2">
    <source>
        <dbReference type="ARBA" id="ARBA00022723"/>
    </source>
</evidence>
<name>A0A9J6GGN7_HAELO</name>
<dbReference type="SUPFAM" id="SSF57667">
    <property type="entry name" value="beta-beta-alpha zinc fingers"/>
    <property type="match status" value="2"/>
</dbReference>
<dbReference type="PROSITE" id="PS50157">
    <property type="entry name" value="ZINC_FINGER_C2H2_2"/>
    <property type="match status" value="2"/>
</dbReference>
<evidence type="ECO:0000256" key="3">
    <source>
        <dbReference type="ARBA" id="ARBA00022737"/>
    </source>
</evidence>
<dbReference type="InterPro" id="IPR036236">
    <property type="entry name" value="Znf_C2H2_sf"/>
</dbReference>
<feature type="region of interest" description="Disordered" evidence="8">
    <location>
        <begin position="549"/>
        <end position="568"/>
    </location>
</feature>
<dbReference type="OMA" id="CHLHESI"/>
<reference evidence="10 11" key="1">
    <citation type="journal article" date="2020" name="Cell">
        <title>Large-Scale Comparative Analyses of Tick Genomes Elucidate Their Genetic Diversity and Vector Capacities.</title>
        <authorList>
            <consortium name="Tick Genome and Microbiome Consortium (TIGMIC)"/>
            <person name="Jia N."/>
            <person name="Wang J."/>
            <person name="Shi W."/>
            <person name="Du L."/>
            <person name="Sun Y."/>
            <person name="Zhan W."/>
            <person name="Jiang J.F."/>
            <person name="Wang Q."/>
            <person name="Zhang B."/>
            <person name="Ji P."/>
            <person name="Bell-Sakyi L."/>
            <person name="Cui X.M."/>
            <person name="Yuan T.T."/>
            <person name="Jiang B.G."/>
            <person name="Yang W.F."/>
            <person name="Lam T.T."/>
            <person name="Chang Q.C."/>
            <person name="Ding S.J."/>
            <person name="Wang X.J."/>
            <person name="Zhu J.G."/>
            <person name="Ruan X.D."/>
            <person name="Zhao L."/>
            <person name="Wei J.T."/>
            <person name="Ye R.Z."/>
            <person name="Que T.C."/>
            <person name="Du C.H."/>
            <person name="Zhou Y.H."/>
            <person name="Cheng J.X."/>
            <person name="Dai P.F."/>
            <person name="Guo W.B."/>
            <person name="Han X.H."/>
            <person name="Huang E.J."/>
            <person name="Li L.F."/>
            <person name="Wei W."/>
            <person name="Gao Y.C."/>
            <person name="Liu J.Z."/>
            <person name="Shao H.Z."/>
            <person name="Wang X."/>
            <person name="Wang C.C."/>
            <person name="Yang T.C."/>
            <person name="Huo Q.B."/>
            <person name="Li W."/>
            <person name="Chen H.Y."/>
            <person name="Chen S.E."/>
            <person name="Zhou L.G."/>
            <person name="Ni X.B."/>
            <person name="Tian J.H."/>
            <person name="Sheng Y."/>
            <person name="Liu T."/>
            <person name="Pan Y.S."/>
            <person name="Xia L.Y."/>
            <person name="Li J."/>
            <person name="Zhao F."/>
            <person name="Cao W.C."/>
        </authorList>
    </citation>
    <scope>NUCLEOTIDE SEQUENCE [LARGE SCALE GENOMIC DNA]</scope>
    <source>
        <strain evidence="10">HaeL-2018</strain>
    </source>
</reference>
<protein>
    <recommendedName>
        <fullName evidence="9">C2H2-type domain-containing protein</fullName>
    </recommendedName>
</protein>
<evidence type="ECO:0000256" key="6">
    <source>
        <dbReference type="ARBA" id="ARBA00023242"/>
    </source>
</evidence>
<organism evidence="10 11">
    <name type="scientific">Haemaphysalis longicornis</name>
    <name type="common">Bush tick</name>
    <dbReference type="NCBI Taxonomy" id="44386"/>
    <lineage>
        <taxon>Eukaryota</taxon>
        <taxon>Metazoa</taxon>
        <taxon>Ecdysozoa</taxon>
        <taxon>Arthropoda</taxon>
        <taxon>Chelicerata</taxon>
        <taxon>Arachnida</taxon>
        <taxon>Acari</taxon>
        <taxon>Parasitiformes</taxon>
        <taxon>Ixodida</taxon>
        <taxon>Ixodoidea</taxon>
        <taxon>Ixodidae</taxon>
        <taxon>Haemaphysalinae</taxon>
        <taxon>Haemaphysalis</taxon>
    </lineage>
</organism>
<dbReference type="EMBL" id="JABSTR010000006">
    <property type="protein sequence ID" value="KAH9374514.1"/>
    <property type="molecule type" value="Genomic_DNA"/>
</dbReference>
<dbReference type="AlphaFoldDB" id="A0A9J6GGN7"/>
<dbReference type="GO" id="GO:0008270">
    <property type="term" value="F:zinc ion binding"/>
    <property type="evidence" value="ECO:0007669"/>
    <property type="project" value="UniProtKB-KW"/>
</dbReference>
<keyword evidence="2" id="KW-0479">Metal-binding</keyword>
<evidence type="ECO:0000256" key="4">
    <source>
        <dbReference type="ARBA" id="ARBA00022771"/>
    </source>
</evidence>
<dbReference type="GO" id="GO:0005634">
    <property type="term" value="C:nucleus"/>
    <property type="evidence" value="ECO:0007669"/>
    <property type="project" value="UniProtKB-SubCell"/>
</dbReference>
<evidence type="ECO:0000313" key="10">
    <source>
        <dbReference type="EMBL" id="KAH9374514.1"/>
    </source>
</evidence>
<dbReference type="Proteomes" id="UP000821853">
    <property type="component" value="Chromosome 4"/>
</dbReference>
<feature type="domain" description="C2H2-type" evidence="9">
    <location>
        <begin position="159"/>
        <end position="187"/>
    </location>
</feature>
<evidence type="ECO:0000259" key="9">
    <source>
        <dbReference type="PROSITE" id="PS50157"/>
    </source>
</evidence>
<comment type="caution">
    <text evidence="10">The sequence shown here is derived from an EMBL/GenBank/DDBJ whole genome shotgun (WGS) entry which is preliminary data.</text>
</comment>
<feature type="domain" description="C2H2-type" evidence="9">
    <location>
        <begin position="247"/>
        <end position="271"/>
    </location>
</feature>
<evidence type="ECO:0000256" key="5">
    <source>
        <dbReference type="ARBA" id="ARBA00022833"/>
    </source>
</evidence>
<keyword evidence="6" id="KW-0539">Nucleus</keyword>
<dbReference type="PROSITE" id="PS00028">
    <property type="entry name" value="ZINC_FINGER_C2H2_1"/>
    <property type="match status" value="1"/>
</dbReference>
<gene>
    <name evidence="10" type="ORF">HPB48_015798</name>
</gene>
<evidence type="ECO:0000256" key="1">
    <source>
        <dbReference type="ARBA" id="ARBA00004123"/>
    </source>
</evidence>
<sequence>MQARLNQVLPVHYLLQVVTTCSKWGTSSGPTSNQVVPVRGPLAGKWSHFTSHFELSENRRPAWLFSRCRNDVSGTGRSSVKTCPFCSHRLVSLEDITEHCVIAHQIRLRISAILDLMLKAKHVSTERDESLRCPFCDVAPSDKDELERHMFEEFEYAPMQCKACGYSTVSREGLKEHFRVGHPQRRPTYTVRRHDDFESWVVGFVAAQEARRTVLEKPYQCLQCAERHRVTKELRMHLYAHLQYFPHHCTICEKCFTSQQDFEEHQRTLHAVTDVYSIEEVRFENKEVKIDDFIDEATAKLRAVVKSPLGRQCMWMGCPYSSSNTAELIAHMKPHIEQRNVCTTCQFSSYCDDVLAWHSRHHSPVSSSTEVLPNFPVVASSMEKAKSRAYACCWGSFRAPTSMEIRTHCKVTHPGKAVKLVAPKWKDFHAPVARRVPSTDTRRREDTTNEGLRTIGVNEMMDVGEQRNVLTPTARGSVVRQRQPVYSTSRGNLSQLADRTLAVQQFKCGQCNFLASSPRLCHLHESIFHVGGMAFSTLGLNVFSALSRGGGGGSGSTTKQLAGNCSNG</sequence>
<dbReference type="InterPro" id="IPR013087">
    <property type="entry name" value="Znf_C2H2_type"/>
</dbReference>
<evidence type="ECO:0000256" key="7">
    <source>
        <dbReference type="PROSITE-ProRule" id="PRU00042"/>
    </source>
</evidence>
<evidence type="ECO:0000313" key="11">
    <source>
        <dbReference type="Proteomes" id="UP000821853"/>
    </source>
</evidence>
<keyword evidence="5" id="KW-0862">Zinc</keyword>
<evidence type="ECO:0000256" key="8">
    <source>
        <dbReference type="SAM" id="MobiDB-lite"/>
    </source>
</evidence>
<dbReference type="Gene3D" id="3.30.160.60">
    <property type="entry name" value="Classic Zinc Finger"/>
    <property type="match status" value="2"/>
</dbReference>
<comment type="subcellular location">
    <subcellularLocation>
        <location evidence="1">Nucleus</location>
    </subcellularLocation>
</comment>
<keyword evidence="4 7" id="KW-0863">Zinc-finger</keyword>
<accession>A0A9J6GGN7</accession>
<proteinExistence type="predicted"/>
<dbReference type="PANTHER" id="PTHR24406">
    <property type="entry name" value="TRANSCRIPTIONAL REPRESSOR CTCFL-RELATED"/>
    <property type="match status" value="1"/>
</dbReference>
<feature type="compositionally biased region" description="Polar residues" evidence="8">
    <location>
        <begin position="557"/>
        <end position="568"/>
    </location>
</feature>
<dbReference type="SMART" id="SM00355">
    <property type="entry name" value="ZnF_C2H2"/>
    <property type="match status" value="9"/>
</dbReference>
<dbReference type="OrthoDB" id="6491152at2759"/>
<dbReference type="InterPro" id="IPR050888">
    <property type="entry name" value="ZnF_C2H2-type_TF"/>
</dbReference>
<keyword evidence="3" id="KW-0677">Repeat</keyword>